<evidence type="ECO:0000256" key="3">
    <source>
        <dbReference type="ARBA" id="ARBA00009370"/>
    </source>
</evidence>
<protein>
    <recommendedName>
        <fullName evidence="4 7">Signal peptidase I</fullName>
        <ecNumber evidence="4 7">3.4.21.89</ecNumber>
    </recommendedName>
</protein>
<comment type="subcellular location">
    <subcellularLocation>
        <location evidence="2">Cell membrane</location>
        <topology evidence="2">Single-pass type II membrane protein</topology>
    </subcellularLocation>
    <subcellularLocation>
        <location evidence="7">Membrane</location>
        <topology evidence="7">Single-pass type II membrane protein</topology>
    </subcellularLocation>
</comment>
<dbReference type="Proteomes" id="UP000652477">
    <property type="component" value="Unassembled WGS sequence"/>
</dbReference>
<dbReference type="GO" id="GO:0009003">
    <property type="term" value="F:signal peptidase activity"/>
    <property type="evidence" value="ECO:0007669"/>
    <property type="project" value="UniProtKB-EC"/>
</dbReference>
<keyword evidence="5 7" id="KW-0378">Hydrolase</keyword>
<dbReference type="EMBL" id="JACOPF010000001">
    <property type="protein sequence ID" value="MBC5688575.1"/>
    <property type="molecule type" value="Genomic_DNA"/>
</dbReference>
<evidence type="ECO:0000256" key="1">
    <source>
        <dbReference type="ARBA" id="ARBA00000677"/>
    </source>
</evidence>
<proteinExistence type="inferred from homology"/>
<dbReference type="NCBIfam" id="TIGR02227">
    <property type="entry name" value="sigpep_I_bact"/>
    <property type="match status" value="1"/>
</dbReference>
<accession>A0A923RPK5</accession>
<gene>
    <name evidence="9" type="primary">lepB</name>
    <name evidence="9" type="ORF">H8S37_06480</name>
</gene>
<evidence type="ECO:0000256" key="5">
    <source>
        <dbReference type="ARBA" id="ARBA00022801"/>
    </source>
</evidence>
<keyword evidence="7" id="KW-0812">Transmembrane</keyword>
<comment type="similarity">
    <text evidence="3 7">Belongs to the peptidase S26 family.</text>
</comment>
<evidence type="ECO:0000256" key="7">
    <source>
        <dbReference type="RuleBase" id="RU362042"/>
    </source>
</evidence>
<dbReference type="PANTHER" id="PTHR43390">
    <property type="entry name" value="SIGNAL PEPTIDASE I"/>
    <property type="match status" value="1"/>
</dbReference>
<evidence type="ECO:0000259" key="8">
    <source>
        <dbReference type="Pfam" id="PF10502"/>
    </source>
</evidence>
<dbReference type="CDD" id="cd06530">
    <property type="entry name" value="S26_SPase_I"/>
    <property type="match status" value="1"/>
</dbReference>
<feature type="domain" description="Peptidase S26" evidence="8">
    <location>
        <begin position="12"/>
        <end position="170"/>
    </location>
</feature>
<reference evidence="9" key="1">
    <citation type="submission" date="2020-08" db="EMBL/GenBank/DDBJ databases">
        <title>Genome public.</title>
        <authorList>
            <person name="Liu C."/>
            <person name="Sun Q."/>
        </authorList>
    </citation>
    <scope>NUCLEOTIDE SEQUENCE</scope>
    <source>
        <strain evidence="9">NSJ-55</strain>
    </source>
</reference>
<dbReference type="GO" id="GO:0005886">
    <property type="term" value="C:plasma membrane"/>
    <property type="evidence" value="ECO:0007669"/>
    <property type="project" value="UniProtKB-SubCell"/>
</dbReference>
<comment type="caution">
    <text evidence="9">The sequence shown here is derived from an EMBL/GenBank/DDBJ whole genome shotgun (WGS) entry which is preliminary data.</text>
</comment>
<organism evidence="9 10">
    <name type="scientific">Mediterraneibacter hominis</name>
    <dbReference type="NCBI Taxonomy" id="2763054"/>
    <lineage>
        <taxon>Bacteria</taxon>
        <taxon>Bacillati</taxon>
        <taxon>Bacillota</taxon>
        <taxon>Clostridia</taxon>
        <taxon>Lachnospirales</taxon>
        <taxon>Lachnospiraceae</taxon>
        <taxon>Mediterraneibacter</taxon>
    </lineage>
</organism>
<feature type="active site" evidence="6">
    <location>
        <position position="85"/>
    </location>
</feature>
<feature type="active site" evidence="6">
    <location>
        <position position="42"/>
    </location>
</feature>
<sequence>MEHEKSIIRELLGWVVYILVIVGLTYLIITFVGVRTRVSGSSMETTLSDGDQLIVDKISYRFRDPKRYDIVVFPYQYEEDTYYIKRIIGLPGETVQVGGGKVYINGEVLDEHYGNEEMLNPGIAEEPVTLGEDEYFVLGDNRNHSQDSRDPSVGAVHRKDLLGRAWIRIWPFDKFGVIKHE</sequence>
<dbReference type="SUPFAM" id="SSF51306">
    <property type="entry name" value="LexA/Signal peptidase"/>
    <property type="match status" value="1"/>
</dbReference>
<evidence type="ECO:0000313" key="9">
    <source>
        <dbReference type="EMBL" id="MBC5688575.1"/>
    </source>
</evidence>
<name>A0A923RPK5_9FIRM</name>
<evidence type="ECO:0000256" key="4">
    <source>
        <dbReference type="ARBA" id="ARBA00013208"/>
    </source>
</evidence>
<feature type="transmembrane region" description="Helical" evidence="7">
    <location>
        <begin position="12"/>
        <end position="34"/>
    </location>
</feature>
<dbReference type="InterPro" id="IPR000223">
    <property type="entry name" value="Pept_S26A_signal_pept_1"/>
</dbReference>
<dbReference type="Pfam" id="PF10502">
    <property type="entry name" value="Peptidase_S26"/>
    <property type="match status" value="1"/>
</dbReference>
<dbReference type="PROSITE" id="PS00761">
    <property type="entry name" value="SPASE_I_3"/>
    <property type="match status" value="1"/>
</dbReference>
<keyword evidence="7" id="KW-1133">Transmembrane helix</keyword>
<comment type="catalytic activity">
    <reaction evidence="1 7">
        <text>Cleavage of hydrophobic, N-terminal signal or leader sequences from secreted and periplasmic proteins.</text>
        <dbReference type="EC" id="3.4.21.89"/>
    </reaction>
</comment>
<dbReference type="InterPro" id="IPR019757">
    <property type="entry name" value="Pept_S26A_signal_pept_1_Lys-AS"/>
</dbReference>
<dbReference type="InterPro" id="IPR019758">
    <property type="entry name" value="Pept_S26A_signal_pept_1_CS"/>
</dbReference>
<dbReference type="EC" id="3.4.21.89" evidence="4 7"/>
<dbReference type="PRINTS" id="PR00727">
    <property type="entry name" value="LEADERPTASE"/>
</dbReference>
<dbReference type="RefSeq" id="WP_186875182.1">
    <property type="nucleotide sequence ID" value="NZ_JACOPF010000001.1"/>
</dbReference>
<dbReference type="AlphaFoldDB" id="A0A923RPK5"/>
<evidence type="ECO:0000256" key="2">
    <source>
        <dbReference type="ARBA" id="ARBA00004401"/>
    </source>
</evidence>
<keyword evidence="7" id="KW-0645">Protease</keyword>
<dbReference type="InterPro" id="IPR019533">
    <property type="entry name" value="Peptidase_S26"/>
</dbReference>
<keyword evidence="7" id="KW-0472">Membrane</keyword>
<dbReference type="GO" id="GO:0006465">
    <property type="term" value="P:signal peptide processing"/>
    <property type="evidence" value="ECO:0007669"/>
    <property type="project" value="InterPro"/>
</dbReference>
<dbReference type="GO" id="GO:0004252">
    <property type="term" value="F:serine-type endopeptidase activity"/>
    <property type="evidence" value="ECO:0007669"/>
    <property type="project" value="InterPro"/>
</dbReference>
<evidence type="ECO:0000256" key="6">
    <source>
        <dbReference type="PIRSR" id="PIRSR600223-1"/>
    </source>
</evidence>
<dbReference type="PROSITE" id="PS00760">
    <property type="entry name" value="SPASE_I_2"/>
    <property type="match status" value="1"/>
</dbReference>
<keyword evidence="10" id="KW-1185">Reference proteome</keyword>
<dbReference type="PANTHER" id="PTHR43390:SF1">
    <property type="entry name" value="CHLOROPLAST PROCESSING PEPTIDASE"/>
    <property type="match status" value="1"/>
</dbReference>
<evidence type="ECO:0000313" key="10">
    <source>
        <dbReference type="Proteomes" id="UP000652477"/>
    </source>
</evidence>
<dbReference type="Gene3D" id="2.10.109.10">
    <property type="entry name" value="Umud Fragment, subunit A"/>
    <property type="match status" value="1"/>
</dbReference>
<dbReference type="InterPro" id="IPR036286">
    <property type="entry name" value="LexA/Signal_pep-like_sf"/>
</dbReference>